<gene>
    <name evidence="5" type="ORF">EGW08_022569</name>
</gene>
<evidence type="ECO:0008006" key="7">
    <source>
        <dbReference type="Google" id="ProtNLM"/>
    </source>
</evidence>
<sequence length="220" mass="23412">AKDVAIFAAKLLEDDEIFNAATGSRVQQDGQIRMSASIIDSHNKKFAGVINIQNIKNPIEVANRLMQQHHSILGGPQATKFAHDVMGMPMYNPMTEKRYQEYLACKKNYTGTIGVVVLDSKGVICAVTSTGGAGFEYPGRVGDSPTVAGNFANDKMGISCTGIGEHIVNQAVAAKISTRVLDGMSLSNAIEKSIKESNDLGDYVGLIAIDIEGNIGFGST</sequence>
<dbReference type="PANTHER" id="PTHR10188">
    <property type="entry name" value="L-ASPARAGINASE"/>
    <property type="match status" value="1"/>
</dbReference>
<dbReference type="Gene3D" id="3.60.20.30">
    <property type="entry name" value="(Glycosyl)asparaginase"/>
    <property type="match status" value="1"/>
</dbReference>
<feature type="binding site" evidence="3">
    <location>
        <begin position="140"/>
        <end position="143"/>
    </location>
    <ligand>
        <name>substrate</name>
    </ligand>
</feature>
<dbReference type="InterPro" id="IPR029055">
    <property type="entry name" value="Ntn_hydrolases_N"/>
</dbReference>
<keyword evidence="6" id="KW-1185">Reference proteome</keyword>
<name>A0A433SKH2_ELYCH</name>
<evidence type="ECO:0000256" key="1">
    <source>
        <dbReference type="ARBA" id="ARBA00010872"/>
    </source>
</evidence>
<evidence type="ECO:0000256" key="2">
    <source>
        <dbReference type="PIRSR" id="PIRSR600246-1"/>
    </source>
</evidence>
<evidence type="ECO:0000256" key="3">
    <source>
        <dbReference type="PIRSR" id="PIRSR600246-2"/>
    </source>
</evidence>
<evidence type="ECO:0000313" key="5">
    <source>
        <dbReference type="EMBL" id="RUS69664.1"/>
    </source>
</evidence>
<proteinExistence type="inferred from homology"/>
<protein>
    <recommendedName>
        <fullName evidence="7">Beta-aspartyl-peptidase</fullName>
    </recommendedName>
</protein>
<dbReference type="EMBL" id="RQTK01001610">
    <property type="protein sequence ID" value="RUS69664.1"/>
    <property type="molecule type" value="Genomic_DNA"/>
</dbReference>
<feature type="site" description="Cleavage; by autolysis" evidence="4">
    <location>
        <begin position="111"/>
        <end position="112"/>
    </location>
</feature>
<dbReference type="AlphaFoldDB" id="A0A433SKH2"/>
<organism evidence="5 6">
    <name type="scientific">Elysia chlorotica</name>
    <name type="common">Eastern emerald elysia</name>
    <name type="synonym">Sea slug</name>
    <dbReference type="NCBI Taxonomy" id="188477"/>
    <lineage>
        <taxon>Eukaryota</taxon>
        <taxon>Metazoa</taxon>
        <taxon>Spiralia</taxon>
        <taxon>Lophotrochozoa</taxon>
        <taxon>Mollusca</taxon>
        <taxon>Gastropoda</taxon>
        <taxon>Heterobranchia</taxon>
        <taxon>Euthyneura</taxon>
        <taxon>Panpulmonata</taxon>
        <taxon>Sacoglossa</taxon>
        <taxon>Placobranchoidea</taxon>
        <taxon>Plakobranchidae</taxon>
        <taxon>Elysia</taxon>
    </lineage>
</organism>
<accession>A0A433SKH2</accession>
<dbReference type="SUPFAM" id="SSF56235">
    <property type="entry name" value="N-terminal nucleophile aminohydrolases (Ntn hydrolases)"/>
    <property type="match status" value="1"/>
</dbReference>
<dbReference type="PANTHER" id="PTHR10188:SF6">
    <property type="entry name" value="N(4)-(BETA-N-ACETYLGLUCOSAMINYL)-L-ASPARAGINASE"/>
    <property type="match status" value="1"/>
</dbReference>
<dbReference type="OrthoDB" id="2262349at2759"/>
<reference evidence="5 6" key="1">
    <citation type="submission" date="2019-01" db="EMBL/GenBank/DDBJ databases">
        <title>A draft genome assembly of the solar-powered sea slug Elysia chlorotica.</title>
        <authorList>
            <person name="Cai H."/>
            <person name="Li Q."/>
            <person name="Fang X."/>
            <person name="Li J."/>
            <person name="Curtis N.E."/>
            <person name="Altenburger A."/>
            <person name="Shibata T."/>
            <person name="Feng M."/>
            <person name="Maeda T."/>
            <person name="Schwartz J.A."/>
            <person name="Shigenobu S."/>
            <person name="Lundholm N."/>
            <person name="Nishiyama T."/>
            <person name="Yang H."/>
            <person name="Hasebe M."/>
            <person name="Li S."/>
            <person name="Pierce S.K."/>
            <person name="Wang J."/>
        </authorList>
    </citation>
    <scope>NUCLEOTIDE SEQUENCE [LARGE SCALE GENOMIC DNA]</scope>
    <source>
        <strain evidence="5">EC2010</strain>
        <tissue evidence="5">Whole organism of an adult</tissue>
    </source>
</reference>
<dbReference type="Proteomes" id="UP000271974">
    <property type="component" value="Unassembled WGS sequence"/>
</dbReference>
<dbReference type="Pfam" id="PF01112">
    <property type="entry name" value="Asparaginase_2"/>
    <property type="match status" value="1"/>
</dbReference>
<dbReference type="STRING" id="188477.A0A433SKH2"/>
<dbReference type="InterPro" id="IPR000246">
    <property type="entry name" value="Peptidase_T2"/>
</dbReference>
<evidence type="ECO:0000313" key="6">
    <source>
        <dbReference type="Proteomes" id="UP000271974"/>
    </source>
</evidence>
<feature type="binding site" evidence="3">
    <location>
        <begin position="161"/>
        <end position="164"/>
    </location>
    <ligand>
        <name>substrate</name>
    </ligand>
</feature>
<comment type="similarity">
    <text evidence="1">Belongs to the Ntn-hydrolase family.</text>
</comment>
<dbReference type="GO" id="GO:0016811">
    <property type="term" value="F:hydrolase activity, acting on carbon-nitrogen (but not peptide) bonds, in linear amides"/>
    <property type="evidence" value="ECO:0007669"/>
    <property type="project" value="UniProtKB-ARBA"/>
</dbReference>
<feature type="non-terminal residue" evidence="5">
    <location>
        <position position="1"/>
    </location>
</feature>
<feature type="active site" description="Nucleophile" evidence="2">
    <location>
        <position position="112"/>
    </location>
</feature>
<evidence type="ECO:0000256" key="4">
    <source>
        <dbReference type="PIRSR" id="PIRSR600246-3"/>
    </source>
</evidence>
<feature type="non-terminal residue" evidence="5">
    <location>
        <position position="220"/>
    </location>
</feature>
<comment type="caution">
    <text evidence="5">The sequence shown here is derived from an EMBL/GenBank/DDBJ whole genome shotgun (WGS) entry which is preliminary data.</text>
</comment>